<dbReference type="RefSeq" id="WP_145385872.1">
    <property type="nucleotide sequence ID" value="NZ_CP037423.1"/>
</dbReference>
<name>A0A518HMY0_9BACT</name>
<dbReference type="GO" id="GO:0016791">
    <property type="term" value="F:phosphatase activity"/>
    <property type="evidence" value="ECO:0007669"/>
    <property type="project" value="TreeGrafter"/>
</dbReference>
<dbReference type="AlphaFoldDB" id="A0A518HMY0"/>
<protein>
    <submittedName>
        <fullName evidence="3">Calcineurin-like phosphoesterase superfamily domain protein</fullName>
    </submittedName>
</protein>
<proteinExistence type="inferred from homology"/>
<dbReference type="InterPro" id="IPR050126">
    <property type="entry name" value="Ap4A_hydrolase"/>
</dbReference>
<dbReference type="InterPro" id="IPR029052">
    <property type="entry name" value="Metallo-depent_PP-like"/>
</dbReference>
<feature type="domain" description="Calcineurin-like phosphoesterase" evidence="2">
    <location>
        <begin position="1"/>
        <end position="148"/>
    </location>
</feature>
<dbReference type="EMBL" id="CP037423">
    <property type="protein sequence ID" value="QDV42204.1"/>
    <property type="molecule type" value="Genomic_DNA"/>
</dbReference>
<reference evidence="3 4" key="1">
    <citation type="submission" date="2019-03" db="EMBL/GenBank/DDBJ databases">
        <title>Deep-cultivation of Planctomycetes and their phenomic and genomic characterization uncovers novel biology.</title>
        <authorList>
            <person name="Wiegand S."/>
            <person name="Jogler M."/>
            <person name="Boedeker C."/>
            <person name="Pinto D."/>
            <person name="Vollmers J."/>
            <person name="Rivas-Marin E."/>
            <person name="Kohn T."/>
            <person name="Peeters S.H."/>
            <person name="Heuer A."/>
            <person name="Rast P."/>
            <person name="Oberbeckmann S."/>
            <person name="Bunk B."/>
            <person name="Jeske O."/>
            <person name="Meyerdierks A."/>
            <person name="Storesund J.E."/>
            <person name="Kallscheuer N."/>
            <person name="Luecker S."/>
            <person name="Lage O.M."/>
            <person name="Pohl T."/>
            <person name="Merkel B.J."/>
            <person name="Hornburger P."/>
            <person name="Mueller R.-W."/>
            <person name="Bruemmer F."/>
            <person name="Labrenz M."/>
            <person name="Spormann A.M."/>
            <person name="Op den Camp H."/>
            <person name="Overmann J."/>
            <person name="Amann R."/>
            <person name="Jetten M.S.M."/>
            <person name="Mascher T."/>
            <person name="Medema M.H."/>
            <person name="Devos D.P."/>
            <person name="Kaster A.-K."/>
            <person name="Ovreas L."/>
            <person name="Rohde M."/>
            <person name="Galperin M.Y."/>
            <person name="Jogler C."/>
        </authorList>
    </citation>
    <scope>NUCLEOTIDE SEQUENCE [LARGE SCALE GENOMIC DNA]</scope>
    <source>
        <strain evidence="3 4">Enr13</strain>
    </source>
</reference>
<dbReference type="Gene3D" id="3.60.21.10">
    <property type="match status" value="1"/>
</dbReference>
<dbReference type="InterPro" id="IPR024654">
    <property type="entry name" value="Calcineurin-like_PHP_lpxH"/>
</dbReference>
<dbReference type="PANTHER" id="PTHR42850">
    <property type="entry name" value="METALLOPHOSPHOESTERASE"/>
    <property type="match status" value="1"/>
</dbReference>
<evidence type="ECO:0000313" key="3">
    <source>
        <dbReference type="EMBL" id="QDV42204.1"/>
    </source>
</evidence>
<dbReference type="OrthoDB" id="276157at2"/>
<dbReference type="PANTHER" id="PTHR42850:SF2">
    <property type="entry name" value="BLL5683 PROTEIN"/>
    <property type="match status" value="1"/>
</dbReference>
<dbReference type="GO" id="GO:0005737">
    <property type="term" value="C:cytoplasm"/>
    <property type="evidence" value="ECO:0007669"/>
    <property type="project" value="TreeGrafter"/>
</dbReference>
<evidence type="ECO:0000313" key="4">
    <source>
        <dbReference type="Proteomes" id="UP000319004"/>
    </source>
</evidence>
<sequence>MKLGIITDIHEHVECLRAVLDELAGQVDQVVMVGDVVETGERIEETCQLLSDAGVIGVWGNHDFGLCCDVSVETRETFSHDVLQYMGSLKPRLEIGDCLFSHIEPWLDPHVLEDLWFFGGLPTEGERLDRIFGAVRNRLIFAGHYHRWMLASPTTISDWNGESSIQLGDGRHFVVVNALFAGHYAVLDTETYELMPGRTASPRLPRNSNHR</sequence>
<evidence type="ECO:0000256" key="1">
    <source>
        <dbReference type="ARBA" id="ARBA00008950"/>
    </source>
</evidence>
<gene>
    <name evidence="3" type="ORF">Enr13x_20490</name>
</gene>
<evidence type="ECO:0000259" key="2">
    <source>
        <dbReference type="Pfam" id="PF12850"/>
    </source>
</evidence>
<dbReference type="Pfam" id="PF12850">
    <property type="entry name" value="Metallophos_2"/>
    <property type="match status" value="1"/>
</dbReference>
<dbReference type="SUPFAM" id="SSF56300">
    <property type="entry name" value="Metallo-dependent phosphatases"/>
    <property type="match status" value="1"/>
</dbReference>
<organism evidence="3 4">
    <name type="scientific">Stieleria neptunia</name>
    <dbReference type="NCBI Taxonomy" id="2527979"/>
    <lineage>
        <taxon>Bacteria</taxon>
        <taxon>Pseudomonadati</taxon>
        <taxon>Planctomycetota</taxon>
        <taxon>Planctomycetia</taxon>
        <taxon>Pirellulales</taxon>
        <taxon>Pirellulaceae</taxon>
        <taxon>Stieleria</taxon>
    </lineage>
</organism>
<accession>A0A518HMY0</accession>
<comment type="similarity">
    <text evidence="1">Belongs to the metallophosphoesterase superfamily. YfcE family.</text>
</comment>
<dbReference type="KEGG" id="snep:Enr13x_20490"/>
<dbReference type="Proteomes" id="UP000319004">
    <property type="component" value="Chromosome"/>
</dbReference>
<keyword evidence="4" id="KW-1185">Reference proteome</keyword>